<dbReference type="InterPro" id="IPR036291">
    <property type="entry name" value="NAD(P)-bd_dom_sf"/>
</dbReference>
<keyword evidence="1" id="KW-1133">Transmembrane helix</keyword>
<dbReference type="Gene3D" id="3.40.50.720">
    <property type="entry name" value="NAD(P)-binding Rossmann-like Domain"/>
    <property type="match status" value="1"/>
</dbReference>
<sequence length="239" mass="26178">MENERLYAIIIFSFVIFFISYLLTVSAGLDPVSALLWNALAAMDIRYFSLPIGIGSSAQILLADMLDVLVFVMFTVWVASIFFDFIKSVRVRDKIIESKIKKLSAHTIVAPYNGFASTFIDAAEKKGVKVTVVSESEKGAERAYRNGNLVILGDPASSLTFEKAGIRRALYLVACSEDDMENTLIAISAKAGNSKIRIIARSANLGSISKLEHAGAYRIIMPEIAAGEDMANELLKRVI</sequence>
<dbReference type="AlphaFoldDB" id="C7DGS1"/>
<dbReference type="Proteomes" id="UP000332487">
    <property type="component" value="Unassembled WGS sequence"/>
</dbReference>
<feature type="domain" description="RCK N-terminal" evidence="2">
    <location>
        <begin position="104"/>
        <end position="221"/>
    </location>
</feature>
<reference evidence="3 4" key="2">
    <citation type="journal article" date="2010" name="Proc. Natl. Acad. Sci. U.S.A.">
        <title>Enigmatic, ultrasmall, uncultivated Archaea.</title>
        <authorList>
            <person name="Baker B.J."/>
            <person name="Comolli L.R."/>
            <person name="Dick G.J."/>
            <person name="Hauser L.J."/>
            <person name="Hyatt D."/>
            <person name="Dill B.D."/>
            <person name="Land M.L."/>
            <person name="Verberkmoes N.C."/>
            <person name="Hettich R.L."/>
            <person name="Banfield J.F."/>
        </authorList>
    </citation>
    <scope>NUCLEOTIDE SEQUENCE [LARGE SCALE GENOMIC DNA]</scope>
    <source>
        <strain evidence="3">ARMAN-2</strain>
    </source>
</reference>
<keyword evidence="1" id="KW-0472">Membrane</keyword>
<dbReference type="InterPro" id="IPR050721">
    <property type="entry name" value="Trk_Ktr_HKT_K-transport"/>
</dbReference>
<dbReference type="SUPFAM" id="SSF51735">
    <property type="entry name" value="NAD(P)-binding Rossmann-fold domains"/>
    <property type="match status" value="1"/>
</dbReference>
<dbReference type="PANTHER" id="PTHR43833">
    <property type="entry name" value="POTASSIUM CHANNEL PROTEIN 2-RELATED-RELATED"/>
    <property type="match status" value="1"/>
</dbReference>
<dbReference type="InterPro" id="IPR003148">
    <property type="entry name" value="RCK_N"/>
</dbReference>
<keyword evidence="1" id="KW-0812">Transmembrane</keyword>
<evidence type="ECO:0000259" key="2">
    <source>
        <dbReference type="PROSITE" id="PS51201"/>
    </source>
</evidence>
<keyword evidence="4" id="KW-1185">Reference proteome</keyword>
<protein>
    <submittedName>
        <fullName evidence="3">TrkA-N domain protein</fullName>
    </submittedName>
</protein>
<feature type="transmembrane region" description="Helical" evidence="1">
    <location>
        <begin position="6"/>
        <end position="24"/>
    </location>
</feature>
<dbReference type="GO" id="GO:0006813">
    <property type="term" value="P:potassium ion transport"/>
    <property type="evidence" value="ECO:0007669"/>
    <property type="project" value="InterPro"/>
</dbReference>
<gene>
    <name evidence="3" type="ORF">UNLARM2_0271</name>
</gene>
<evidence type="ECO:0000313" key="4">
    <source>
        <dbReference type="Proteomes" id="UP000332487"/>
    </source>
</evidence>
<dbReference type="PANTHER" id="PTHR43833:SF9">
    <property type="entry name" value="POTASSIUM CHANNEL PROTEIN YUGO-RELATED"/>
    <property type="match status" value="1"/>
</dbReference>
<proteinExistence type="predicted"/>
<accession>C7DGS1</accession>
<evidence type="ECO:0000313" key="3">
    <source>
        <dbReference type="EMBL" id="EET90242.1"/>
    </source>
</evidence>
<dbReference type="Pfam" id="PF02254">
    <property type="entry name" value="TrkA_N"/>
    <property type="match status" value="1"/>
</dbReference>
<reference evidence="3 4" key="1">
    <citation type="journal article" date="2009" name="Genome Biol.">
        <title>Community-wide analysis of microbial genome sequence signatures.</title>
        <authorList>
            <person name="Dick G.J."/>
            <person name="Andersson A.F."/>
            <person name="Baker B.J."/>
            <person name="Simmons S.L."/>
            <person name="Thomas B.C."/>
            <person name="Yelton A.P."/>
            <person name="Banfield J.F."/>
        </authorList>
    </citation>
    <scope>NUCLEOTIDE SEQUENCE [LARGE SCALE GENOMIC DNA]</scope>
    <source>
        <strain evidence="3">ARMAN-2</strain>
    </source>
</reference>
<feature type="transmembrane region" description="Helical" evidence="1">
    <location>
        <begin position="68"/>
        <end position="86"/>
    </location>
</feature>
<evidence type="ECO:0000256" key="1">
    <source>
        <dbReference type="SAM" id="Phobius"/>
    </source>
</evidence>
<dbReference type="EMBL" id="GG697239">
    <property type="protein sequence ID" value="EET90242.1"/>
    <property type="molecule type" value="Genomic_DNA"/>
</dbReference>
<organism evidence="3 4">
    <name type="scientific">Candidatus Micrarchaeum acidiphilum ARMAN-2</name>
    <dbReference type="NCBI Taxonomy" id="425595"/>
    <lineage>
        <taxon>Archaea</taxon>
        <taxon>Candidatus Micrarchaeota</taxon>
        <taxon>Candidatus Micrarchaeia</taxon>
        <taxon>Candidatus Micrarchaeales</taxon>
        <taxon>Candidatus Micrarchaeaceae</taxon>
        <taxon>Candidatus Micrarchaeum</taxon>
    </lineage>
</organism>
<dbReference type="PROSITE" id="PS51201">
    <property type="entry name" value="RCK_N"/>
    <property type="match status" value="1"/>
</dbReference>
<name>C7DGS1_MICA2</name>